<dbReference type="EMBL" id="JAEPRA010000007">
    <property type="protein sequence ID" value="KAG2182831.1"/>
    <property type="molecule type" value="Genomic_DNA"/>
</dbReference>
<dbReference type="InterPro" id="IPR011987">
    <property type="entry name" value="ATPase_V1-cplx_hsu_C"/>
</dbReference>
<evidence type="ECO:0000256" key="4">
    <source>
        <dbReference type="ARBA" id="ARBA00023065"/>
    </source>
</evidence>
<evidence type="ECO:0000313" key="7">
    <source>
        <dbReference type="EMBL" id="KAG2182831.1"/>
    </source>
</evidence>
<dbReference type="Proteomes" id="UP000612746">
    <property type="component" value="Unassembled WGS sequence"/>
</dbReference>
<comment type="caution">
    <text evidence="7">The sequence shown here is derived from an EMBL/GenBank/DDBJ whole genome shotgun (WGS) entry which is preliminary data.</text>
</comment>
<dbReference type="GO" id="GO:0000221">
    <property type="term" value="C:vacuolar proton-transporting V-type ATPase, V1 domain"/>
    <property type="evidence" value="ECO:0007669"/>
    <property type="project" value="UniProtKB-UniRule"/>
</dbReference>
<reference evidence="7" key="1">
    <citation type="submission" date="2020-12" db="EMBL/GenBank/DDBJ databases">
        <title>Metabolic potential, ecology and presence of endohyphal bacteria is reflected in genomic diversity of Mucoromycotina.</title>
        <authorList>
            <person name="Muszewska A."/>
            <person name="Okrasinska A."/>
            <person name="Steczkiewicz K."/>
            <person name="Drgas O."/>
            <person name="Orlowska M."/>
            <person name="Perlinska-Lenart U."/>
            <person name="Aleksandrzak-Piekarczyk T."/>
            <person name="Szatraj K."/>
            <person name="Zielenkiewicz U."/>
            <person name="Pilsyk S."/>
            <person name="Malc E."/>
            <person name="Mieczkowski P."/>
            <person name="Kruszewska J.S."/>
            <person name="Biernat P."/>
            <person name="Pawlowska J."/>
        </authorList>
    </citation>
    <scope>NUCLEOTIDE SEQUENCE</scope>
    <source>
        <strain evidence="7">WA0000051536</strain>
    </source>
</reference>
<protein>
    <recommendedName>
        <fullName evidence="5">V-type proton ATPase subunit H</fullName>
    </recommendedName>
</protein>
<evidence type="ECO:0000256" key="2">
    <source>
        <dbReference type="ARBA" id="ARBA00022448"/>
    </source>
</evidence>
<dbReference type="SUPFAM" id="SSF48371">
    <property type="entry name" value="ARM repeat"/>
    <property type="match status" value="1"/>
</dbReference>
<dbReference type="AlphaFoldDB" id="A0A8H7PZ64"/>
<accession>A0A8H7PZ64</accession>
<evidence type="ECO:0000256" key="1">
    <source>
        <dbReference type="ARBA" id="ARBA00008613"/>
    </source>
</evidence>
<evidence type="ECO:0000259" key="6">
    <source>
        <dbReference type="Pfam" id="PF11698"/>
    </source>
</evidence>
<comment type="subunit">
    <text evidence="5">V-ATPase is a heteromultimeric enzyme made up of two complexes: the ATP-hydrolytic V1 complex and the proton translocation V0 complex.</text>
</comment>
<evidence type="ECO:0000256" key="5">
    <source>
        <dbReference type="PIRNR" id="PIRNR032184"/>
    </source>
</evidence>
<name>A0A8H7PZ64_9FUNG</name>
<dbReference type="InterPro" id="IPR016024">
    <property type="entry name" value="ARM-type_fold"/>
</dbReference>
<dbReference type="GO" id="GO:0000329">
    <property type="term" value="C:fungal-type vacuole membrane"/>
    <property type="evidence" value="ECO:0007669"/>
    <property type="project" value="TreeGrafter"/>
</dbReference>
<gene>
    <name evidence="7" type="ORF">INT44_005812</name>
</gene>
<dbReference type="PANTHER" id="PTHR10698">
    <property type="entry name" value="V-TYPE PROTON ATPASE SUBUNIT H"/>
    <property type="match status" value="1"/>
</dbReference>
<comment type="similarity">
    <text evidence="1 5">Belongs to the V-ATPase H subunit family.</text>
</comment>
<dbReference type="OrthoDB" id="10263554at2759"/>
<dbReference type="Gene3D" id="1.25.40.150">
    <property type="entry name" value="V-type ATPase, subunit H, C-terminal domain"/>
    <property type="match status" value="1"/>
</dbReference>
<dbReference type="GO" id="GO:0046961">
    <property type="term" value="F:proton-transporting ATPase activity, rotational mechanism"/>
    <property type="evidence" value="ECO:0007669"/>
    <property type="project" value="UniProtKB-UniRule"/>
</dbReference>
<organism evidence="7 8">
    <name type="scientific">Umbelopsis vinacea</name>
    <dbReference type="NCBI Taxonomy" id="44442"/>
    <lineage>
        <taxon>Eukaryota</taxon>
        <taxon>Fungi</taxon>
        <taxon>Fungi incertae sedis</taxon>
        <taxon>Mucoromycota</taxon>
        <taxon>Mucoromycotina</taxon>
        <taxon>Umbelopsidomycetes</taxon>
        <taxon>Umbelopsidales</taxon>
        <taxon>Umbelopsidaceae</taxon>
        <taxon>Umbelopsis</taxon>
    </lineage>
</organism>
<keyword evidence="3 5" id="KW-0375">Hydrogen ion transport</keyword>
<evidence type="ECO:0000313" key="8">
    <source>
        <dbReference type="Proteomes" id="UP000612746"/>
    </source>
</evidence>
<dbReference type="Pfam" id="PF11698">
    <property type="entry name" value="V-ATPase_H_C"/>
    <property type="match status" value="1"/>
</dbReference>
<dbReference type="InterPro" id="IPR004908">
    <property type="entry name" value="ATPase_V1-cplx_hsu"/>
</dbReference>
<dbReference type="PIRSF" id="PIRSF032184">
    <property type="entry name" value="ATPase_V1_H"/>
    <property type="match status" value="1"/>
</dbReference>
<keyword evidence="2 5" id="KW-0813">Transport</keyword>
<dbReference type="InterPro" id="IPR011989">
    <property type="entry name" value="ARM-like"/>
</dbReference>
<dbReference type="InterPro" id="IPR038497">
    <property type="entry name" value="ATPase_V1-cplx_hsu_C_sf"/>
</dbReference>
<comment type="function">
    <text evidence="5">Subunit of the V1 complex of vacuolar(H+)-ATPase (V-ATPase), a multisubunit enzyme composed of a peripheral complex (V1) that hydrolyzes ATP and a membrane integral complex (V0) that translocates protons. V-ATPase is responsible for acidifying and maintaining the pH of intracellular compartments.</text>
</comment>
<proteinExistence type="inferred from homology"/>
<keyword evidence="8" id="KW-1185">Reference proteome</keyword>
<dbReference type="Pfam" id="PF03224">
    <property type="entry name" value="V-ATPase_H_N"/>
    <property type="match status" value="1"/>
</dbReference>
<evidence type="ECO:0000256" key="3">
    <source>
        <dbReference type="ARBA" id="ARBA00022781"/>
    </source>
</evidence>
<dbReference type="PANTHER" id="PTHR10698:SF0">
    <property type="entry name" value="V-TYPE PROTON ATPASE SUBUNIT H"/>
    <property type="match status" value="1"/>
</dbReference>
<keyword evidence="4 5" id="KW-0406">Ion transport</keyword>
<feature type="domain" description="ATPase V1 complex subunit H C-terminal" evidence="6">
    <location>
        <begin position="344"/>
        <end position="460"/>
    </location>
</feature>
<sequence>MADSQDAVPEVPLALVSNQYYETKIAQMRNRPVPWEGYQRANLITSEQLDLIQRIDNKSPQVIKELADERGDTYANLYLQILDTLNRPDTIQHVLLLIEDFLTDHEENVQYFHHASGNKPTYPYGPLFNELKYAHPPFFFSSNRHLRVNDDIVPLQASKILTIFASSAPSPSMVDLSPYFNWIATQVQSEDLRIVDLAVQELESILRVREYRLPFWETPKAAESLIHVLRRTSPGPQMQYQVIFCIWLLTFDAQIASTINRQYDIIPLLIDIAKSALKEKVIRVVIASFRNLVEKQPESNLAAMLVAKLLPFTENLSTRKWSDNDIVEDIDYLKAELEENFHSLSTFEEYSSEVETGKLTWSPPHKSEVFWKENAQRLNEQDYRLLRILARLLSTSQSPLVLSVAAHDIGQYVKYSNKDAKKIVQEIGAKQRIMELMTHEDQDVRYQALSAVQKYMTNAWEF</sequence>
<dbReference type="Gene3D" id="1.25.10.10">
    <property type="entry name" value="Leucine-rich Repeat Variant"/>
    <property type="match status" value="1"/>
</dbReference>